<evidence type="ECO:0000313" key="1">
    <source>
        <dbReference type="EMBL" id="CAP20186.1"/>
    </source>
</evidence>
<reference evidence="1" key="1">
    <citation type="journal article" date="2008" name="J. Bacteriol.">
        <title>Genetic and functional properties of the self-transmissible Yersinia enterocolitica plasmid pYE854, which mobilizes the virulence plasmid pYV.</title>
        <authorList>
            <person name="Hammerl J.A."/>
            <person name="Klein I."/>
            <person name="Lanka E."/>
            <person name="Appel B."/>
            <person name="Hertwig S."/>
        </authorList>
    </citation>
    <scope>NUCLEOTIDE SEQUENCE [LARGE SCALE GENOMIC DNA]</scope>
    <source>
        <strain evidence="1">29854</strain>
        <plasmid evidence="1">pYE854</plasmid>
    </source>
</reference>
<protein>
    <submittedName>
        <fullName evidence="1">Uncharacterized protein</fullName>
    </submittedName>
</protein>
<keyword evidence="1" id="KW-0614">Plasmid</keyword>
<dbReference type="EMBL" id="AM905950">
    <property type="protein sequence ID" value="CAP20186.1"/>
    <property type="molecule type" value="Genomic_DNA"/>
</dbReference>
<accession>B0RKS9</accession>
<name>B0RKS9_YEREN</name>
<dbReference type="AlphaFoldDB" id="B0RKS9"/>
<geneLocation type="plasmid" evidence="1">
    <name>pYE854</name>
</geneLocation>
<proteinExistence type="predicted"/>
<organism evidence="1">
    <name type="scientific">Yersinia enterocolitica</name>
    <dbReference type="NCBI Taxonomy" id="630"/>
    <lineage>
        <taxon>Bacteria</taxon>
        <taxon>Pseudomonadati</taxon>
        <taxon>Pseudomonadota</taxon>
        <taxon>Gammaproteobacteria</taxon>
        <taxon>Enterobacterales</taxon>
        <taxon>Yersiniaceae</taxon>
        <taxon>Yersinia</taxon>
    </lineage>
</organism>
<sequence>MTPNSDIKPLNRLYVAVFSSIKPCLIRCRHCIACWLSSFTGTNRICGRRTASQIA</sequence>